<comment type="subcellular location">
    <subcellularLocation>
        <location evidence="6">Cytoplasm</location>
    </subcellularLocation>
</comment>
<keyword evidence="2 6" id="KW-0963">Cytoplasm</keyword>
<dbReference type="GO" id="GO:0008855">
    <property type="term" value="F:exodeoxyribonuclease VII activity"/>
    <property type="evidence" value="ECO:0007669"/>
    <property type="project" value="UniProtKB-UniRule"/>
</dbReference>
<dbReference type="PANTHER" id="PTHR34137">
    <property type="entry name" value="EXODEOXYRIBONUCLEASE 7 SMALL SUBUNIT"/>
    <property type="match status" value="1"/>
</dbReference>
<dbReference type="PANTHER" id="PTHR34137:SF1">
    <property type="entry name" value="EXODEOXYRIBONUCLEASE 7 SMALL SUBUNIT"/>
    <property type="match status" value="1"/>
</dbReference>
<organism evidence="7 8">
    <name type="scientific">Sphingomonas montanisoli</name>
    <dbReference type="NCBI Taxonomy" id="2606412"/>
    <lineage>
        <taxon>Bacteria</taxon>
        <taxon>Pseudomonadati</taxon>
        <taxon>Pseudomonadota</taxon>
        <taxon>Alphaproteobacteria</taxon>
        <taxon>Sphingomonadales</taxon>
        <taxon>Sphingomonadaceae</taxon>
        <taxon>Sphingomonas</taxon>
    </lineage>
</organism>
<evidence type="ECO:0000313" key="8">
    <source>
        <dbReference type="Proteomes" id="UP000322077"/>
    </source>
</evidence>
<evidence type="ECO:0000256" key="4">
    <source>
        <dbReference type="ARBA" id="ARBA00022801"/>
    </source>
</evidence>
<keyword evidence="3 6" id="KW-0540">Nuclease</keyword>
<comment type="function">
    <text evidence="6">Bidirectionally degrades single-stranded DNA into large acid-insoluble oligonucleotides, which are then degraded further into small acid-soluble oligonucleotides.</text>
</comment>
<proteinExistence type="inferred from homology"/>
<gene>
    <name evidence="6" type="primary">xseB</name>
    <name evidence="7" type="ORF">FYJ91_17525</name>
</gene>
<evidence type="ECO:0000256" key="3">
    <source>
        <dbReference type="ARBA" id="ARBA00022722"/>
    </source>
</evidence>
<name>A0A5D9C0V6_9SPHN</name>
<dbReference type="InterPro" id="IPR003761">
    <property type="entry name" value="Exonuc_VII_S"/>
</dbReference>
<dbReference type="InterPro" id="IPR037004">
    <property type="entry name" value="Exonuc_VII_ssu_sf"/>
</dbReference>
<dbReference type="EC" id="3.1.11.6" evidence="6"/>
<evidence type="ECO:0000256" key="2">
    <source>
        <dbReference type="ARBA" id="ARBA00022490"/>
    </source>
</evidence>
<sequence length="79" mass="8703">MTEAMPELSFEDALKRLEAIVRRLETGEVPLNESIDLYAEGDALRRQCEERLRAAQARIEKISLGGDGKPVGTTPFDAG</sequence>
<keyword evidence="5 6" id="KW-0269">Exonuclease</keyword>
<keyword evidence="4 6" id="KW-0378">Hydrolase</keyword>
<dbReference type="HAMAP" id="MF_00337">
    <property type="entry name" value="Exonuc_7_S"/>
    <property type="match status" value="1"/>
</dbReference>
<evidence type="ECO:0000256" key="5">
    <source>
        <dbReference type="ARBA" id="ARBA00022839"/>
    </source>
</evidence>
<dbReference type="GO" id="GO:0006308">
    <property type="term" value="P:DNA catabolic process"/>
    <property type="evidence" value="ECO:0007669"/>
    <property type="project" value="UniProtKB-UniRule"/>
</dbReference>
<keyword evidence="8" id="KW-1185">Reference proteome</keyword>
<dbReference type="Pfam" id="PF02609">
    <property type="entry name" value="Exonuc_VII_S"/>
    <property type="match status" value="1"/>
</dbReference>
<protein>
    <recommendedName>
        <fullName evidence="6">Exodeoxyribonuclease 7 small subunit</fullName>
        <ecNumber evidence="6">3.1.11.6</ecNumber>
    </recommendedName>
    <alternativeName>
        <fullName evidence="6">Exodeoxyribonuclease VII small subunit</fullName>
        <shortName evidence="6">Exonuclease VII small subunit</shortName>
    </alternativeName>
</protein>
<dbReference type="RefSeq" id="WP_149523603.1">
    <property type="nucleotide sequence ID" value="NZ_VTOU01000004.1"/>
</dbReference>
<dbReference type="SUPFAM" id="SSF116842">
    <property type="entry name" value="XseB-like"/>
    <property type="match status" value="1"/>
</dbReference>
<accession>A0A5D9C0V6</accession>
<dbReference type="NCBIfam" id="TIGR01280">
    <property type="entry name" value="xseB"/>
    <property type="match status" value="1"/>
</dbReference>
<evidence type="ECO:0000256" key="6">
    <source>
        <dbReference type="HAMAP-Rule" id="MF_00337"/>
    </source>
</evidence>
<comment type="caution">
    <text evidence="7">The sequence shown here is derived from an EMBL/GenBank/DDBJ whole genome shotgun (WGS) entry which is preliminary data.</text>
</comment>
<comment type="similarity">
    <text evidence="1 6">Belongs to the XseB family.</text>
</comment>
<dbReference type="NCBIfam" id="NF002139">
    <property type="entry name" value="PRK00977.1-3"/>
    <property type="match status" value="1"/>
</dbReference>
<dbReference type="Proteomes" id="UP000322077">
    <property type="component" value="Unassembled WGS sequence"/>
</dbReference>
<evidence type="ECO:0000313" key="7">
    <source>
        <dbReference type="EMBL" id="TZG25063.1"/>
    </source>
</evidence>
<dbReference type="GO" id="GO:0009318">
    <property type="term" value="C:exodeoxyribonuclease VII complex"/>
    <property type="evidence" value="ECO:0007669"/>
    <property type="project" value="UniProtKB-UniRule"/>
</dbReference>
<reference evidence="7 8" key="1">
    <citation type="submission" date="2019-08" db="EMBL/GenBank/DDBJ databases">
        <authorList>
            <person name="Wang G."/>
            <person name="Xu Z."/>
        </authorList>
    </citation>
    <scope>NUCLEOTIDE SEQUENCE [LARGE SCALE GENOMIC DNA]</scope>
    <source>
        <strain evidence="7 8">ZX</strain>
    </source>
</reference>
<dbReference type="Gene3D" id="1.10.287.1040">
    <property type="entry name" value="Exonuclease VII, small subunit"/>
    <property type="match status" value="1"/>
</dbReference>
<dbReference type="GO" id="GO:0005829">
    <property type="term" value="C:cytosol"/>
    <property type="evidence" value="ECO:0007669"/>
    <property type="project" value="TreeGrafter"/>
</dbReference>
<comment type="catalytic activity">
    <reaction evidence="6">
        <text>Exonucleolytic cleavage in either 5'- to 3'- or 3'- to 5'-direction to yield nucleoside 5'-phosphates.</text>
        <dbReference type="EC" id="3.1.11.6"/>
    </reaction>
</comment>
<dbReference type="AlphaFoldDB" id="A0A5D9C0V6"/>
<evidence type="ECO:0000256" key="1">
    <source>
        <dbReference type="ARBA" id="ARBA00009998"/>
    </source>
</evidence>
<dbReference type="EMBL" id="VTOU01000004">
    <property type="protein sequence ID" value="TZG25063.1"/>
    <property type="molecule type" value="Genomic_DNA"/>
</dbReference>
<comment type="subunit">
    <text evidence="6">Heterooligomer composed of large and small subunits.</text>
</comment>